<feature type="domain" description="Recombinase" evidence="3">
    <location>
        <begin position="174"/>
        <end position="321"/>
    </location>
</feature>
<dbReference type="PROSITE" id="PS51736">
    <property type="entry name" value="RECOMBINASES_3"/>
    <property type="match status" value="1"/>
</dbReference>
<organism evidence="4 5">
    <name type="scientific">Enterocloster clostridioformis</name>
    <dbReference type="NCBI Taxonomy" id="1531"/>
    <lineage>
        <taxon>Bacteria</taxon>
        <taxon>Bacillati</taxon>
        <taxon>Bacillota</taxon>
        <taxon>Clostridia</taxon>
        <taxon>Lachnospirales</taxon>
        <taxon>Lachnospiraceae</taxon>
        <taxon>Enterocloster</taxon>
    </lineage>
</organism>
<name>A0A829W7R8_9FIRM</name>
<dbReference type="InterPro" id="IPR011109">
    <property type="entry name" value="DNA_bind_recombinase_dom"/>
</dbReference>
<reference evidence="4 5" key="1">
    <citation type="submission" date="2019-06" db="EMBL/GenBank/DDBJ databases">
        <title>Draft genome sequence of [Clostridium] clostridioforme NBRC 113352.</title>
        <authorList>
            <person name="Miura T."/>
            <person name="Furukawa M."/>
            <person name="Shimamura M."/>
            <person name="Ohyama Y."/>
            <person name="Yamazoe A."/>
            <person name="Kawasaki H."/>
        </authorList>
    </citation>
    <scope>NUCLEOTIDE SEQUENCE [LARGE SCALE GENOMIC DNA]</scope>
    <source>
        <strain evidence="4 5">NBRC 113352</strain>
    </source>
</reference>
<dbReference type="SUPFAM" id="SSF53041">
    <property type="entry name" value="Resolvase-like"/>
    <property type="match status" value="1"/>
</dbReference>
<dbReference type="PANTHER" id="PTHR30461:SF23">
    <property type="entry name" value="DNA RECOMBINASE-RELATED"/>
    <property type="match status" value="1"/>
</dbReference>
<keyword evidence="1" id="KW-0175">Coiled coil</keyword>
<gene>
    <name evidence="4" type="ORF">Ccl03g_40980</name>
</gene>
<dbReference type="Pfam" id="PF13408">
    <property type="entry name" value="Zn_ribbon_recom"/>
    <property type="match status" value="1"/>
</dbReference>
<dbReference type="PROSITE" id="PS51737">
    <property type="entry name" value="RECOMBINASE_DNA_BIND"/>
    <property type="match status" value="1"/>
</dbReference>
<evidence type="ECO:0000259" key="2">
    <source>
        <dbReference type="PROSITE" id="PS51736"/>
    </source>
</evidence>
<dbReference type="GeneID" id="97209291"/>
<evidence type="ECO:0000313" key="4">
    <source>
        <dbReference type="EMBL" id="GEA38385.1"/>
    </source>
</evidence>
<dbReference type="Gene3D" id="3.40.50.1390">
    <property type="entry name" value="Resolvase, N-terminal catalytic domain"/>
    <property type="match status" value="1"/>
</dbReference>
<dbReference type="SMART" id="SM00857">
    <property type="entry name" value="Resolvase"/>
    <property type="match status" value="1"/>
</dbReference>
<dbReference type="InterPro" id="IPR025827">
    <property type="entry name" value="Zn_ribbon_recom_dom"/>
</dbReference>
<evidence type="ECO:0000313" key="5">
    <source>
        <dbReference type="Proteomes" id="UP000315200"/>
    </source>
</evidence>
<dbReference type="Pfam" id="PF07508">
    <property type="entry name" value="Recombinase"/>
    <property type="match status" value="1"/>
</dbReference>
<evidence type="ECO:0000256" key="1">
    <source>
        <dbReference type="SAM" id="Coils"/>
    </source>
</evidence>
<dbReference type="InterPro" id="IPR036162">
    <property type="entry name" value="Resolvase-like_N_sf"/>
</dbReference>
<dbReference type="InterPro" id="IPR038109">
    <property type="entry name" value="DNA_bind_recomb_sf"/>
</dbReference>
<dbReference type="RefSeq" id="WP_141267712.1">
    <property type="nucleotide sequence ID" value="NZ_AP031445.1"/>
</dbReference>
<dbReference type="GO" id="GO:0000150">
    <property type="term" value="F:DNA strand exchange activity"/>
    <property type="evidence" value="ECO:0007669"/>
    <property type="project" value="InterPro"/>
</dbReference>
<proteinExistence type="predicted"/>
<dbReference type="InterPro" id="IPR050639">
    <property type="entry name" value="SSR_resolvase"/>
</dbReference>
<dbReference type="Proteomes" id="UP000315200">
    <property type="component" value="Unassembled WGS sequence"/>
</dbReference>
<protein>
    <submittedName>
        <fullName evidence="4">Recombinase</fullName>
    </submittedName>
</protein>
<dbReference type="InterPro" id="IPR006119">
    <property type="entry name" value="Resolv_N"/>
</dbReference>
<sequence length="530" mass="60618">MNKTFVIVLYIRVSVEDGDSREGIRDESNSVSNQRDLLRRFIGQSPEFEGCEVMELCDDGFSGTSMERPNMQKLLQKAKAKEIDCIIVKDFSRFGRDYITVSDYVDQIFPFLGIRFISVNDGYDSAKMNGKTSGVDIAFRNVIYSYYSKDLSMKVKSGLQTKARKGDFLSSFAPIGYRKDEKDKNRLVADKDSAGIVRRIFELAGAGMTVVEITRLFNAEKVPTPSAIKNRQGYYHKWWIGVKGADLWNESAITSILRDERYLGKTIYGKRYRPQIGNRKTLKNSRSDWIIAEERHEPLVSADEFQKAQEHLAEFVERDLGQAGIYLFTDKLRCGHCGYALIRRSRFKPQYFCRTRYRTTGFGCMEGSVRESEIADVVLAAIQAYIKTLMDEKELLLKAGNTDTLASLQKQVTSYQSACAKIDEQKAELYDAMAEEKISREKYRQERDKLSRGQAEMAQRAEAAEAELTELRSKLAAARQGEPRLIRYLQADALTRQMVVDFVDCVYVYNDKSIHIEWSFSEKGEKNEPA</sequence>
<dbReference type="GO" id="GO:0003677">
    <property type="term" value="F:DNA binding"/>
    <property type="evidence" value="ECO:0007669"/>
    <property type="project" value="InterPro"/>
</dbReference>
<dbReference type="Pfam" id="PF00239">
    <property type="entry name" value="Resolvase"/>
    <property type="match status" value="1"/>
</dbReference>
<dbReference type="EMBL" id="BJLB01000001">
    <property type="protein sequence ID" value="GEA38385.1"/>
    <property type="molecule type" value="Genomic_DNA"/>
</dbReference>
<feature type="coiled-coil region" evidence="1">
    <location>
        <begin position="454"/>
        <end position="481"/>
    </location>
</feature>
<dbReference type="Gene3D" id="3.90.1750.20">
    <property type="entry name" value="Putative Large Serine Recombinase, Chain B, Domain 2"/>
    <property type="match status" value="1"/>
</dbReference>
<dbReference type="PANTHER" id="PTHR30461">
    <property type="entry name" value="DNA-INVERTASE FROM LAMBDOID PROPHAGE"/>
    <property type="match status" value="1"/>
</dbReference>
<feature type="domain" description="Resolvase/invertase-type recombinase catalytic" evidence="2">
    <location>
        <begin position="6"/>
        <end position="166"/>
    </location>
</feature>
<accession>A0A829W7R8</accession>
<dbReference type="AlphaFoldDB" id="A0A829W7R8"/>
<evidence type="ECO:0000259" key="3">
    <source>
        <dbReference type="PROSITE" id="PS51737"/>
    </source>
</evidence>
<comment type="caution">
    <text evidence="4">The sequence shown here is derived from an EMBL/GenBank/DDBJ whole genome shotgun (WGS) entry which is preliminary data.</text>
</comment>